<evidence type="ECO:0000256" key="1">
    <source>
        <dbReference type="SAM" id="MobiDB-lite"/>
    </source>
</evidence>
<sequence>MDVLREAYGFLSVRRMQWKKHRPEKTGNSFCSSSKHEDHDRTYDSSATRRANLQATNNQEAPKEHGLSVFQSTPATTVL</sequence>
<evidence type="ECO:0000313" key="2">
    <source>
        <dbReference type="EMBL" id="PRP84113.1"/>
    </source>
</evidence>
<dbReference type="EMBL" id="MDYQ01000069">
    <property type="protein sequence ID" value="PRP84113.1"/>
    <property type="molecule type" value="Genomic_DNA"/>
</dbReference>
<reference evidence="2 3" key="1">
    <citation type="journal article" date="2018" name="Genome Biol. Evol.">
        <title>Multiple Roots of Fruiting Body Formation in Amoebozoa.</title>
        <authorList>
            <person name="Hillmann F."/>
            <person name="Forbes G."/>
            <person name="Novohradska S."/>
            <person name="Ferling I."/>
            <person name="Riege K."/>
            <person name="Groth M."/>
            <person name="Westermann M."/>
            <person name="Marz M."/>
            <person name="Spaller T."/>
            <person name="Winckler T."/>
            <person name="Schaap P."/>
            <person name="Glockner G."/>
        </authorList>
    </citation>
    <scope>NUCLEOTIDE SEQUENCE [LARGE SCALE GENOMIC DNA]</scope>
    <source>
        <strain evidence="2 3">Jena</strain>
    </source>
</reference>
<feature type="compositionally biased region" description="Polar residues" evidence="1">
    <location>
        <begin position="69"/>
        <end position="79"/>
    </location>
</feature>
<organism evidence="2 3">
    <name type="scientific">Planoprotostelium fungivorum</name>
    <dbReference type="NCBI Taxonomy" id="1890364"/>
    <lineage>
        <taxon>Eukaryota</taxon>
        <taxon>Amoebozoa</taxon>
        <taxon>Evosea</taxon>
        <taxon>Variosea</taxon>
        <taxon>Cavosteliida</taxon>
        <taxon>Cavosteliaceae</taxon>
        <taxon>Planoprotostelium</taxon>
    </lineage>
</organism>
<feature type="compositionally biased region" description="Basic and acidic residues" evidence="1">
    <location>
        <begin position="34"/>
        <end position="43"/>
    </location>
</feature>
<comment type="caution">
    <text evidence="2">The sequence shown here is derived from an EMBL/GenBank/DDBJ whole genome shotgun (WGS) entry which is preliminary data.</text>
</comment>
<dbReference type="InParanoid" id="A0A2P6NJG8"/>
<name>A0A2P6NJG8_9EUKA</name>
<protein>
    <submittedName>
        <fullName evidence="2">Uncharacterized protein</fullName>
    </submittedName>
</protein>
<feature type="region of interest" description="Disordered" evidence="1">
    <location>
        <begin position="19"/>
        <end position="79"/>
    </location>
</feature>
<dbReference type="AlphaFoldDB" id="A0A2P6NJG8"/>
<proteinExistence type="predicted"/>
<evidence type="ECO:0000313" key="3">
    <source>
        <dbReference type="Proteomes" id="UP000241769"/>
    </source>
</evidence>
<feature type="compositionally biased region" description="Polar residues" evidence="1">
    <location>
        <begin position="44"/>
        <end position="60"/>
    </location>
</feature>
<keyword evidence="3" id="KW-1185">Reference proteome</keyword>
<dbReference type="Proteomes" id="UP000241769">
    <property type="component" value="Unassembled WGS sequence"/>
</dbReference>
<accession>A0A2P6NJG8</accession>
<gene>
    <name evidence="2" type="ORF">PROFUN_04104</name>
</gene>